<organism evidence="1 2">
    <name type="scientific">Amycolatopsis albispora</name>
    <dbReference type="NCBI Taxonomy" id="1804986"/>
    <lineage>
        <taxon>Bacteria</taxon>
        <taxon>Bacillati</taxon>
        <taxon>Actinomycetota</taxon>
        <taxon>Actinomycetes</taxon>
        <taxon>Pseudonocardiales</taxon>
        <taxon>Pseudonocardiaceae</taxon>
        <taxon>Amycolatopsis</taxon>
    </lineage>
</organism>
<dbReference type="InterPro" id="IPR034660">
    <property type="entry name" value="DinB/YfiT-like"/>
</dbReference>
<dbReference type="Pfam" id="PF04978">
    <property type="entry name" value="MST"/>
    <property type="match status" value="1"/>
</dbReference>
<dbReference type="RefSeq" id="WP_113696284.1">
    <property type="nucleotide sequence ID" value="NZ_CP015163.1"/>
</dbReference>
<dbReference type="KEGG" id="aab:A4R43_36245"/>
<dbReference type="SUPFAM" id="SSF109854">
    <property type="entry name" value="DinB/YfiT-like putative metalloenzymes"/>
    <property type="match status" value="1"/>
</dbReference>
<dbReference type="Gene3D" id="1.20.120.450">
    <property type="entry name" value="dinb family like domain"/>
    <property type="match status" value="1"/>
</dbReference>
<dbReference type="AlphaFoldDB" id="A0A344LGQ4"/>
<protein>
    <recommendedName>
        <fullName evidence="3">DinB family protein</fullName>
    </recommendedName>
</protein>
<dbReference type="Proteomes" id="UP000250434">
    <property type="component" value="Chromosome"/>
</dbReference>
<proteinExistence type="predicted"/>
<dbReference type="EMBL" id="CP015163">
    <property type="protein sequence ID" value="AXB47228.1"/>
    <property type="molecule type" value="Genomic_DNA"/>
</dbReference>
<sequence>MKDANAGPVADEREGLLAFLEQQRRVLRIAAHGLTDDEARRAPSRSALTVGGLVKHVAITERNWIDLIEFDDPPQPAMEDYADAFVLREDETLAGVFELYAEVARRTERVIGGVADLGQPVPVPKGVPWYPDELEAWSVRWVLLHLIEESARHAGHADIVREHLDGATAMPLLAAAESWPPSPWLQPWTRQA</sequence>
<evidence type="ECO:0000313" key="2">
    <source>
        <dbReference type="Proteomes" id="UP000250434"/>
    </source>
</evidence>
<dbReference type="InterPro" id="IPR007061">
    <property type="entry name" value="MST-like"/>
</dbReference>
<gene>
    <name evidence="1" type="ORF">A4R43_36245</name>
</gene>
<keyword evidence="2" id="KW-1185">Reference proteome</keyword>
<name>A0A344LGQ4_9PSEU</name>
<dbReference type="OrthoDB" id="4548523at2"/>
<evidence type="ECO:0000313" key="1">
    <source>
        <dbReference type="EMBL" id="AXB47228.1"/>
    </source>
</evidence>
<evidence type="ECO:0008006" key="3">
    <source>
        <dbReference type="Google" id="ProtNLM"/>
    </source>
</evidence>
<reference evidence="1 2" key="1">
    <citation type="submission" date="2016-04" db="EMBL/GenBank/DDBJ databases">
        <title>Complete genome sequence and analysis of deep-sea sediment isolate, Amycolatopsis sp. WP1.</title>
        <authorList>
            <person name="Wang H."/>
            <person name="Chen S."/>
            <person name="Wu Q."/>
        </authorList>
    </citation>
    <scope>NUCLEOTIDE SEQUENCE [LARGE SCALE GENOMIC DNA]</scope>
    <source>
        <strain evidence="1 2">WP1</strain>
    </source>
</reference>
<accession>A0A344LGQ4</accession>